<feature type="active site" evidence="5">
    <location>
        <position position="185"/>
    </location>
</feature>
<evidence type="ECO:0000256" key="6">
    <source>
        <dbReference type="PIRSR" id="PIRSR016020-2"/>
    </source>
</evidence>
<keyword evidence="3 4" id="KW-0413">Isomerase</keyword>
<comment type="catalytic activity">
    <reaction evidence="1">
        <text>alpha-D-glucose 6-phosphate = beta-D-glucose 6-phosphate</text>
        <dbReference type="Rhea" id="RHEA:16249"/>
        <dbReference type="ChEBI" id="CHEBI:58225"/>
        <dbReference type="ChEBI" id="CHEBI:58247"/>
        <dbReference type="EC" id="5.1.3.15"/>
    </reaction>
</comment>
<dbReference type="PANTHER" id="PTHR11122:SF13">
    <property type="entry name" value="GLUCOSE-6-PHOSPHATE 1-EPIMERASE"/>
    <property type="match status" value="1"/>
</dbReference>
<dbReference type="SUPFAM" id="SSF74650">
    <property type="entry name" value="Galactose mutarotase-like"/>
    <property type="match status" value="1"/>
</dbReference>
<dbReference type="InterPro" id="IPR011013">
    <property type="entry name" value="Gal_mutarotase_sf_dom"/>
</dbReference>
<dbReference type="InterPro" id="IPR008183">
    <property type="entry name" value="Aldose_1/G6P_1-epimerase"/>
</dbReference>
<protein>
    <recommendedName>
        <fullName evidence="4">Putative glucose-6-phosphate 1-epimerase</fullName>
        <ecNumber evidence="4">5.1.3.15</ecNumber>
    </recommendedName>
</protein>
<evidence type="ECO:0000313" key="8">
    <source>
        <dbReference type="Proteomes" id="UP000282460"/>
    </source>
</evidence>
<dbReference type="AlphaFoldDB" id="A0A3L7IWU5"/>
<dbReference type="Pfam" id="PF01263">
    <property type="entry name" value="Aldose_epim"/>
    <property type="match status" value="1"/>
</dbReference>
<dbReference type="EMBL" id="RCWJ01000003">
    <property type="protein sequence ID" value="RLQ82687.1"/>
    <property type="molecule type" value="Genomic_DNA"/>
</dbReference>
<reference evidence="7 8" key="1">
    <citation type="submission" date="2018-10" db="EMBL/GenBank/DDBJ databases">
        <authorList>
            <person name="Li J."/>
        </authorList>
    </citation>
    <scope>NUCLEOTIDE SEQUENCE [LARGE SCALE GENOMIC DNA]</scope>
    <source>
        <strain evidence="7 8">ZD1-4</strain>
    </source>
</reference>
<dbReference type="GO" id="GO:0005975">
    <property type="term" value="P:carbohydrate metabolic process"/>
    <property type="evidence" value="ECO:0007669"/>
    <property type="project" value="InterPro"/>
</dbReference>
<evidence type="ECO:0000256" key="5">
    <source>
        <dbReference type="PIRSR" id="PIRSR016020-1"/>
    </source>
</evidence>
<dbReference type="InterPro" id="IPR025532">
    <property type="entry name" value="G6P_1-epimerase"/>
</dbReference>
<sequence>MFGKARLFDRNGDFMTTLAKLHPLIETTLPPSVTFDSGEGGLPRLRVDTPTATAEIYLQGAHVTCWQPTGEEPVLWMSRSSNFAEATPIRGGVPICFPWFGVNPEGPQHGWARITDWNLISATDDGTDVRLVFRLTDSPATRASAWPHRFEARYEVVVGSQLTLSLSLSVTNLTDDEVTFEEALHTYLAVSDVRETSITGLRGLLFSDLTETGFQPDAPLELTGPMTRNLVGASGDTVMTDATRQLRITRSSAANTIVWNPWDAQAATMPDFGDDEWTDMICVETANVGASWVRLPAGETHTLVTTYEVGPLS</sequence>
<evidence type="ECO:0000256" key="3">
    <source>
        <dbReference type="ARBA" id="ARBA00023235"/>
    </source>
</evidence>
<feature type="binding site" evidence="6">
    <location>
        <position position="108"/>
    </location>
    <ligand>
        <name>substrate</name>
    </ligand>
</feature>
<keyword evidence="8" id="KW-1185">Reference proteome</keyword>
<dbReference type="InterPro" id="IPR014718">
    <property type="entry name" value="GH-type_carb-bd"/>
</dbReference>
<accession>A0A3L7IWU5</accession>
<comment type="similarity">
    <text evidence="2 4">Belongs to the glucose-6-phosphate 1-epimerase family.</text>
</comment>
<dbReference type="GO" id="GO:0047938">
    <property type="term" value="F:glucose-6-phosphate 1-epimerase activity"/>
    <property type="evidence" value="ECO:0007669"/>
    <property type="project" value="UniProtKB-UniRule"/>
</dbReference>
<evidence type="ECO:0000256" key="2">
    <source>
        <dbReference type="ARBA" id="ARBA00005866"/>
    </source>
</evidence>
<dbReference type="PIRSF" id="PIRSF016020">
    <property type="entry name" value="PHexose_mutarotase"/>
    <property type="match status" value="1"/>
</dbReference>
<feature type="binding site" evidence="6">
    <location>
        <position position="113"/>
    </location>
    <ligand>
        <name>substrate</name>
    </ligand>
</feature>
<proteinExistence type="inferred from homology"/>
<feature type="binding site" evidence="6">
    <location>
        <position position="90"/>
    </location>
    <ligand>
        <name>substrate</name>
    </ligand>
</feature>
<dbReference type="PANTHER" id="PTHR11122">
    <property type="entry name" value="APOSPORY-ASSOCIATED PROTEIN C-RELATED"/>
    <property type="match status" value="1"/>
</dbReference>
<name>A0A3L7IWU5_9MICO</name>
<evidence type="ECO:0000256" key="1">
    <source>
        <dbReference type="ARBA" id="ARBA00001096"/>
    </source>
</evidence>
<dbReference type="Proteomes" id="UP000282460">
    <property type="component" value="Unassembled WGS sequence"/>
</dbReference>
<dbReference type="GO" id="GO:0030246">
    <property type="term" value="F:carbohydrate binding"/>
    <property type="evidence" value="ECO:0007669"/>
    <property type="project" value="UniProtKB-UniRule"/>
</dbReference>
<evidence type="ECO:0000256" key="4">
    <source>
        <dbReference type="PIRNR" id="PIRNR016020"/>
    </source>
</evidence>
<feature type="active site" evidence="5">
    <location>
        <position position="284"/>
    </location>
</feature>
<dbReference type="Gene3D" id="2.70.98.10">
    <property type="match status" value="1"/>
</dbReference>
<organism evidence="7 8">
    <name type="scientific">Mycetocola zhadangensis</name>
    <dbReference type="NCBI Taxonomy" id="1164595"/>
    <lineage>
        <taxon>Bacteria</taxon>
        <taxon>Bacillati</taxon>
        <taxon>Actinomycetota</taxon>
        <taxon>Actinomycetes</taxon>
        <taxon>Micrococcales</taxon>
        <taxon>Microbacteriaceae</taxon>
        <taxon>Mycetocola</taxon>
    </lineage>
</organism>
<gene>
    <name evidence="7" type="ORF">D9V28_12085</name>
</gene>
<comment type="caution">
    <text evidence="7">The sequence shown here is derived from an EMBL/GenBank/DDBJ whole genome shotgun (WGS) entry which is preliminary data.</text>
</comment>
<dbReference type="CDD" id="cd09020">
    <property type="entry name" value="D-hex-6-P-epi_like"/>
    <property type="match status" value="1"/>
</dbReference>
<evidence type="ECO:0000313" key="7">
    <source>
        <dbReference type="EMBL" id="RLQ82687.1"/>
    </source>
</evidence>
<dbReference type="EC" id="5.1.3.15" evidence="4"/>